<dbReference type="InterPro" id="IPR002110">
    <property type="entry name" value="Ankyrin_rpt"/>
</dbReference>
<organism evidence="4 5">
    <name type="scientific">Ceratosolen solmsi marchali</name>
    <dbReference type="NCBI Taxonomy" id="326594"/>
    <lineage>
        <taxon>Eukaryota</taxon>
        <taxon>Metazoa</taxon>
        <taxon>Ecdysozoa</taxon>
        <taxon>Arthropoda</taxon>
        <taxon>Hexapoda</taxon>
        <taxon>Insecta</taxon>
        <taxon>Pterygota</taxon>
        <taxon>Neoptera</taxon>
        <taxon>Endopterygota</taxon>
        <taxon>Hymenoptera</taxon>
        <taxon>Apocrita</taxon>
        <taxon>Proctotrupomorpha</taxon>
        <taxon>Chalcidoidea</taxon>
        <taxon>Agaonidae</taxon>
        <taxon>Agaoninae</taxon>
        <taxon>Ceratosolen</taxon>
    </lineage>
</organism>
<dbReference type="SUPFAM" id="SSF48403">
    <property type="entry name" value="Ankyrin repeat"/>
    <property type="match status" value="1"/>
</dbReference>
<dbReference type="PROSITE" id="PS50297">
    <property type="entry name" value="ANK_REP_REGION"/>
    <property type="match status" value="5"/>
</dbReference>
<feature type="repeat" description="ANK" evidence="3">
    <location>
        <begin position="297"/>
        <end position="329"/>
    </location>
</feature>
<reference evidence="5" key="1">
    <citation type="submission" date="2025-08" db="UniProtKB">
        <authorList>
            <consortium name="RefSeq"/>
        </authorList>
    </citation>
    <scope>IDENTIFICATION</scope>
</reference>
<dbReference type="PANTHER" id="PTHR24198">
    <property type="entry name" value="ANKYRIN REPEAT AND PROTEIN KINASE DOMAIN-CONTAINING PROTEIN"/>
    <property type="match status" value="1"/>
</dbReference>
<dbReference type="AlphaFoldDB" id="A0AAJ7DWV7"/>
<keyword evidence="1" id="KW-0677">Repeat</keyword>
<name>A0AAJ7DWV7_9HYME</name>
<feature type="repeat" description="ANK" evidence="3">
    <location>
        <begin position="213"/>
        <end position="247"/>
    </location>
</feature>
<evidence type="ECO:0000313" key="4">
    <source>
        <dbReference type="Proteomes" id="UP000695007"/>
    </source>
</evidence>
<feature type="repeat" description="ANK" evidence="3">
    <location>
        <begin position="180"/>
        <end position="212"/>
    </location>
</feature>
<feature type="repeat" description="ANK" evidence="3">
    <location>
        <begin position="330"/>
        <end position="362"/>
    </location>
</feature>
<dbReference type="InterPro" id="IPR036770">
    <property type="entry name" value="Ankyrin_rpt-contain_sf"/>
</dbReference>
<evidence type="ECO:0000256" key="2">
    <source>
        <dbReference type="ARBA" id="ARBA00023043"/>
    </source>
</evidence>
<keyword evidence="4" id="KW-1185">Reference proteome</keyword>
<sequence>MEYHLLISGESMLIKFYSNSFRRLTRAVHQGNIDLASSIFDLVIFSPANIASILRIAVSKCDVDMVKLILYHKPNLNLHVLMDIIWTAVYLNSKSIVMMLINYGLNAHHFVGLYNSNLLHAAVERGKESEVVLLLNHGVDVNTRGVAGASALQYAIQLKQINIVHRLLKNGARIDMLNNEHNSVLHTAANTGNLELVSLMLSNGADAKVTNYKKKGTLHFAAEAEYENVSVAELLLRNGAALDGVDEMHFTPLHFALMTRKKNMVISECISRRICLATKFIQFFMEQGANLNAKTKSSIFPLYLAIEYTTASIIELLLKKGARVNEKTSQGLTALHIACKNGSKRKIDVLLNYGADINSKSEVVSTPLYWLDIRSKLAKNTIAKHVAELKFQNLFIREENLSIIQVYSDWQMLYKKYLCELERMTTKKVYNNISFYHVLSKTSNKLLPLLRNNDFVSAFQSTNLPELFPLYEKELNKKFAKARKKKKQLDLMRTRLKSIFSQHLPEIALERILLYYSEETNK</sequence>
<dbReference type="PROSITE" id="PS50088">
    <property type="entry name" value="ANK_REPEAT"/>
    <property type="match status" value="6"/>
</dbReference>
<dbReference type="KEGG" id="csol:105363393"/>
<dbReference type="GeneID" id="105363393"/>
<dbReference type="Pfam" id="PF12796">
    <property type="entry name" value="Ank_2"/>
    <property type="match status" value="3"/>
</dbReference>
<gene>
    <name evidence="5" type="primary">LOC105363393</name>
</gene>
<protein>
    <submittedName>
        <fullName evidence="5">Ankyrin-3-like isoform X1</fullName>
    </submittedName>
</protein>
<proteinExistence type="predicted"/>
<keyword evidence="2 3" id="KW-0040">ANK repeat</keyword>
<feature type="repeat" description="ANK" evidence="3">
    <location>
        <begin position="147"/>
        <end position="179"/>
    </location>
</feature>
<evidence type="ECO:0000313" key="5">
    <source>
        <dbReference type="RefSeq" id="XP_011499365.1"/>
    </source>
</evidence>
<dbReference type="PANTHER" id="PTHR24198:SF165">
    <property type="entry name" value="ANKYRIN REPEAT-CONTAINING PROTEIN-RELATED"/>
    <property type="match status" value="1"/>
</dbReference>
<dbReference type="SMART" id="SM00248">
    <property type="entry name" value="ANK"/>
    <property type="match status" value="9"/>
</dbReference>
<dbReference type="RefSeq" id="XP_011499365.1">
    <property type="nucleotide sequence ID" value="XM_011501063.1"/>
</dbReference>
<accession>A0AAJ7DWV7</accession>
<evidence type="ECO:0000256" key="3">
    <source>
        <dbReference type="PROSITE-ProRule" id="PRU00023"/>
    </source>
</evidence>
<dbReference type="Proteomes" id="UP000695007">
    <property type="component" value="Unplaced"/>
</dbReference>
<evidence type="ECO:0000256" key="1">
    <source>
        <dbReference type="ARBA" id="ARBA00022737"/>
    </source>
</evidence>
<feature type="repeat" description="ANK" evidence="3">
    <location>
        <begin position="114"/>
        <end position="146"/>
    </location>
</feature>
<dbReference type="Gene3D" id="1.25.40.20">
    <property type="entry name" value="Ankyrin repeat-containing domain"/>
    <property type="match status" value="1"/>
</dbReference>